<dbReference type="EMBL" id="MU251390">
    <property type="protein sequence ID" value="KAG9237248.1"/>
    <property type="molecule type" value="Genomic_DNA"/>
</dbReference>
<protein>
    <submittedName>
        <fullName evidence="3">Uncharacterized protein</fullName>
    </submittedName>
</protein>
<proteinExistence type="predicted"/>
<dbReference type="AlphaFoldDB" id="A0A9P7YNX1"/>
<accession>A0A9P7YNX1</accession>
<comment type="caution">
    <text evidence="3">The sequence shown here is derived from an EMBL/GenBank/DDBJ whole genome shotgun (WGS) entry which is preliminary data.</text>
</comment>
<sequence length="492" mass="54428">MSGGYQRSPPLSSGQIECPPAAKPSLSLPKGPTDNVIYKGFGKNWTLQIYRLYIESLGHLWTSGLHHQVLSTEKFIRDNLGCGYTMKEMVERYAVSGIGYKCSPAFIRAIQRCETDYLIGEIHDLEAKGYKTPKLLEVMKGGSTKGGFFEYNLPIAKERLQSRRLLAADVRIREPSPGRSWESEKDVITPFTRGFLQDLDGTAELWNETWRRLNAAFVPVEILFDLQHTRLESNSGFASRMTELTSQAGPASTRPDFMPNQLSSQDISMEFPYGAMSQPETTSAEKLFSGGSFSFYPHQSVETVNGPRSSSSEEMHAKIKGLEQQINVLEASAGSYQAEMLRLGDEISRLRGSAADLGRVKNQLEKHITKTMVDPTECFGSLQVDTTVSSALEETERWVPNSRTATAGAKNPEHHGFLSSAVQEKESHKNSYGSVGTTLTTTSPSLANPPPGNMDFTTLPESSRLIPGLPIAFPLGLEDLEQENFRKHDNMG</sequence>
<evidence type="ECO:0000256" key="1">
    <source>
        <dbReference type="SAM" id="Coils"/>
    </source>
</evidence>
<feature type="coiled-coil region" evidence="1">
    <location>
        <begin position="312"/>
        <end position="339"/>
    </location>
</feature>
<evidence type="ECO:0000313" key="4">
    <source>
        <dbReference type="Proteomes" id="UP000824998"/>
    </source>
</evidence>
<keyword evidence="4" id="KW-1185">Reference proteome</keyword>
<organism evidence="3 4">
    <name type="scientific">Amylocarpus encephaloides</name>
    <dbReference type="NCBI Taxonomy" id="45428"/>
    <lineage>
        <taxon>Eukaryota</taxon>
        <taxon>Fungi</taxon>
        <taxon>Dikarya</taxon>
        <taxon>Ascomycota</taxon>
        <taxon>Pezizomycotina</taxon>
        <taxon>Leotiomycetes</taxon>
        <taxon>Helotiales</taxon>
        <taxon>Helotiales incertae sedis</taxon>
        <taxon>Amylocarpus</taxon>
    </lineage>
</organism>
<dbReference type="Proteomes" id="UP000824998">
    <property type="component" value="Unassembled WGS sequence"/>
</dbReference>
<name>A0A9P7YNX1_9HELO</name>
<gene>
    <name evidence="3" type="ORF">BJ875DRAFT_540604</name>
</gene>
<feature type="compositionally biased region" description="Polar residues" evidence="2">
    <location>
        <begin position="430"/>
        <end position="446"/>
    </location>
</feature>
<evidence type="ECO:0000256" key="2">
    <source>
        <dbReference type="SAM" id="MobiDB-lite"/>
    </source>
</evidence>
<evidence type="ECO:0000313" key="3">
    <source>
        <dbReference type="EMBL" id="KAG9237248.1"/>
    </source>
</evidence>
<keyword evidence="1" id="KW-0175">Coiled coil</keyword>
<feature type="region of interest" description="Disordered" evidence="2">
    <location>
        <begin position="421"/>
        <end position="455"/>
    </location>
</feature>
<reference evidence="3" key="1">
    <citation type="journal article" date="2021" name="IMA Fungus">
        <title>Genomic characterization of three marine fungi, including Emericellopsis atlantica sp. nov. with signatures of a generalist lifestyle and marine biomass degradation.</title>
        <authorList>
            <person name="Hagestad O.C."/>
            <person name="Hou L."/>
            <person name="Andersen J.H."/>
            <person name="Hansen E.H."/>
            <person name="Altermark B."/>
            <person name="Li C."/>
            <person name="Kuhnert E."/>
            <person name="Cox R.J."/>
            <person name="Crous P.W."/>
            <person name="Spatafora J.W."/>
            <person name="Lail K."/>
            <person name="Amirebrahimi M."/>
            <person name="Lipzen A."/>
            <person name="Pangilinan J."/>
            <person name="Andreopoulos W."/>
            <person name="Hayes R.D."/>
            <person name="Ng V."/>
            <person name="Grigoriev I.V."/>
            <person name="Jackson S.A."/>
            <person name="Sutton T.D.S."/>
            <person name="Dobson A.D.W."/>
            <person name="Rama T."/>
        </authorList>
    </citation>
    <scope>NUCLEOTIDE SEQUENCE</scope>
    <source>
        <strain evidence="3">TRa018bII</strain>
    </source>
</reference>
<feature type="region of interest" description="Disordered" evidence="2">
    <location>
        <begin position="1"/>
        <end position="27"/>
    </location>
</feature>